<keyword evidence="2" id="KW-0106">Calcium</keyword>
<reference evidence="4 5" key="1">
    <citation type="journal article" date="2016" name="Nat. Commun.">
        <title>Extremotolerant tardigrade genome and improved radiotolerance of human cultured cells by tardigrade-unique protein.</title>
        <authorList>
            <person name="Hashimoto T."/>
            <person name="Horikawa D.D."/>
            <person name="Saito Y."/>
            <person name="Kuwahara H."/>
            <person name="Kozuka-Hata H."/>
            <person name="Shin-I T."/>
            <person name="Minakuchi Y."/>
            <person name="Ohishi K."/>
            <person name="Motoyama A."/>
            <person name="Aizu T."/>
            <person name="Enomoto A."/>
            <person name="Kondo K."/>
            <person name="Tanaka S."/>
            <person name="Hara Y."/>
            <person name="Koshikawa S."/>
            <person name="Sagara H."/>
            <person name="Miura T."/>
            <person name="Yokobori S."/>
            <person name="Miyagawa K."/>
            <person name="Suzuki Y."/>
            <person name="Kubo T."/>
            <person name="Oyama M."/>
            <person name="Kohara Y."/>
            <person name="Fujiyama A."/>
            <person name="Arakawa K."/>
            <person name="Katayama T."/>
            <person name="Toyoda A."/>
            <person name="Kunieda T."/>
        </authorList>
    </citation>
    <scope>NUCLEOTIDE SEQUENCE [LARGE SCALE GENOMIC DNA]</scope>
    <source>
        <strain evidence="4 5">YOKOZUNA-1</strain>
    </source>
</reference>
<evidence type="ECO:0000256" key="1">
    <source>
        <dbReference type="ARBA" id="ARBA00022723"/>
    </source>
</evidence>
<dbReference type="STRING" id="947166.A0A1D1VF34"/>
<dbReference type="GO" id="GO:0046872">
    <property type="term" value="F:metal ion binding"/>
    <property type="evidence" value="ECO:0007669"/>
    <property type="project" value="UniProtKB-KW"/>
</dbReference>
<keyword evidence="3" id="KW-0325">Glycoprotein</keyword>
<evidence type="ECO:0000313" key="5">
    <source>
        <dbReference type="Proteomes" id="UP000186922"/>
    </source>
</evidence>
<accession>A0A1D1VF34</accession>
<sequence>MVSARDGFVGHVFRTPERRDVPNDTIIFFLSDNGGGGEEQAISGVQVPAFVWSPLIQSLVQYPANCTISLILLPTFFYVAGGSINGSLNLGGGNIWPSLSEDLPSPRKELPMQADATAGEYALRWNGYKVRSRMTVNAGGKEAHDCVACFCLFPLCRA</sequence>
<dbReference type="PANTHER" id="PTHR10342">
    <property type="entry name" value="ARYLSULFATASE"/>
    <property type="match status" value="1"/>
</dbReference>
<dbReference type="SUPFAM" id="SSF53649">
    <property type="entry name" value="Alkaline phosphatase-like"/>
    <property type="match status" value="1"/>
</dbReference>
<dbReference type="EMBL" id="BDGG01000006">
    <property type="protein sequence ID" value="GAV00255.1"/>
    <property type="molecule type" value="Genomic_DNA"/>
</dbReference>
<comment type="caution">
    <text evidence="4">The sequence shown here is derived from an EMBL/GenBank/DDBJ whole genome shotgun (WGS) entry which is preliminary data.</text>
</comment>
<dbReference type="OrthoDB" id="103349at2759"/>
<dbReference type="Proteomes" id="UP000186922">
    <property type="component" value="Unassembled WGS sequence"/>
</dbReference>
<keyword evidence="5" id="KW-1185">Reference proteome</keyword>
<dbReference type="PANTHER" id="PTHR10342:SF273">
    <property type="entry name" value="RE14504P"/>
    <property type="match status" value="1"/>
</dbReference>
<evidence type="ECO:0000256" key="2">
    <source>
        <dbReference type="ARBA" id="ARBA00022837"/>
    </source>
</evidence>
<organism evidence="4 5">
    <name type="scientific">Ramazzottius varieornatus</name>
    <name type="common">Water bear</name>
    <name type="synonym">Tardigrade</name>
    <dbReference type="NCBI Taxonomy" id="947166"/>
    <lineage>
        <taxon>Eukaryota</taxon>
        <taxon>Metazoa</taxon>
        <taxon>Ecdysozoa</taxon>
        <taxon>Tardigrada</taxon>
        <taxon>Eutardigrada</taxon>
        <taxon>Parachela</taxon>
        <taxon>Hypsibioidea</taxon>
        <taxon>Ramazzottiidae</taxon>
        <taxon>Ramazzottius</taxon>
    </lineage>
</organism>
<protein>
    <submittedName>
        <fullName evidence="4">Uncharacterized protein</fullName>
    </submittedName>
</protein>
<dbReference type="InterPro" id="IPR047115">
    <property type="entry name" value="ARSB"/>
</dbReference>
<gene>
    <name evidence="4" type="primary">RvY_11132-1</name>
    <name evidence="4" type="synonym">RvY_11132.1</name>
    <name evidence="4" type="ORF">RvY_11132</name>
</gene>
<evidence type="ECO:0000313" key="4">
    <source>
        <dbReference type="EMBL" id="GAV00255.1"/>
    </source>
</evidence>
<proteinExistence type="predicted"/>
<name>A0A1D1VF34_RAMVA</name>
<dbReference type="InterPro" id="IPR017850">
    <property type="entry name" value="Alkaline_phosphatase_core_sf"/>
</dbReference>
<dbReference type="GO" id="GO:0008484">
    <property type="term" value="F:sulfuric ester hydrolase activity"/>
    <property type="evidence" value="ECO:0007669"/>
    <property type="project" value="InterPro"/>
</dbReference>
<dbReference type="Gene3D" id="3.40.720.10">
    <property type="entry name" value="Alkaline Phosphatase, subunit A"/>
    <property type="match status" value="1"/>
</dbReference>
<dbReference type="AlphaFoldDB" id="A0A1D1VF34"/>
<dbReference type="Gene3D" id="3.30.1120.10">
    <property type="match status" value="1"/>
</dbReference>
<keyword evidence="1" id="KW-0479">Metal-binding</keyword>
<evidence type="ECO:0000256" key="3">
    <source>
        <dbReference type="ARBA" id="ARBA00023180"/>
    </source>
</evidence>